<name>A0ABY2JF84_9MICO</name>
<gene>
    <name evidence="2" type="ORF">E3T25_05445</name>
</gene>
<dbReference type="Proteomes" id="UP000297851">
    <property type="component" value="Unassembled WGS sequence"/>
</dbReference>
<organism evidence="2 3">
    <name type="scientific">Cryobacterium sandaracinum</name>
    <dbReference type="NCBI Taxonomy" id="1259247"/>
    <lineage>
        <taxon>Bacteria</taxon>
        <taxon>Bacillati</taxon>
        <taxon>Actinomycetota</taxon>
        <taxon>Actinomycetes</taxon>
        <taxon>Micrococcales</taxon>
        <taxon>Microbacteriaceae</taxon>
        <taxon>Cryobacterium</taxon>
    </lineage>
</organism>
<feature type="region of interest" description="Disordered" evidence="1">
    <location>
        <begin position="122"/>
        <end position="163"/>
    </location>
</feature>
<keyword evidence="3" id="KW-1185">Reference proteome</keyword>
<dbReference type="EMBL" id="SOGO01000017">
    <property type="protein sequence ID" value="TFD04445.1"/>
    <property type="molecule type" value="Genomic_DNA"/>
</dbReference>
<feature type="compositionally biased region" description="Pro residues" evidence="1">
    <location>
        <begin position="123"/>
        <end position="137"/>
    </location>
</feature>
<reference evidence="2 3" key="1">
    <citation type="submission" date="2019-03" db="EMBL/GenBank/DDBJ databases">
        <title>Genomics of glacier-inhabiting Cryobacterium strains.</title>
        <authorList>
            <person name="Liu Q."/>
            <person name="Xin Y.-H."/>
        </authorList>
    </citation>
    <scope>NUCLEOTIDE SEQUENCE [LARGE SCALE GENOMIC DNA]</scope>
    <source>
        <strain evidence="2 3">TMT2-16</strain>
    </source>
</reference>
<evidence type="ECO:0000256" key="1">
    <source>
        <dbReference type="SAM" id="MobiDB-lite"/>
    </source>
</evidence>
<comment type="caution">
    <text evidence="2">The sequence shown here is derived from an EMBL/GenBank/DDBJ whole genome shotgun (WGS) entry which is preliminary data.</text>
</comment>
<protein>
    <recommendedName>
        <fullName evidence="4">Flagellar biosynthesis protein FlhF</fullName>
    </recommendedName>
</protein>
<sequence length="345" mass="35792">MEPSRFQLEGSSLQELKARILAEHGADARIVAAERVTVGGIKGFFARRHIEVTVEVPERRRRAAHSRLDVQARLGIAALLDDADAAEAGFPRAAAPVSSPPLSTATDGFARLMDELTFATQEPIPPVLPTPAPPAPAPAAAQGGGRRRDARLRESEQAAAEAAVPRPLPGVGNLVLVVGWQDAAVRIARELAVAHGSAEVLVAGAIDDGAPAAAGLARILDRRTALEARARGVKLGQTGILAFGLGADPATADIYAALVAALGAEQVWLVVDAGRKPADTARWAAEVAQSVHVDAIAVTGYGDTVSPETVDELQIPIGWVDGAPAEASTVAGMRRRLAGRPDRSS</sequence>
<evidence type="ECO:0000313" key="3">
    <source>
        <dbReference type="Proteomes" id="UP000297851"/>
    </source>
</evidence>
<evidence type="ECO:0000313" key="2">
    <source>
        <dbReference type="EMBL" id="TFD04445.1"/>
    </source>
</evidence>
<proteinExistence type="predicted"/>
<accession>A0ABY2JF84</accession>
<evidence type="ECO:0008006" key="4">
    <source>
        <dbReference type="Google" id="ProtNLM"/>
    </source>
</evidence>
<dbReference type="RefSeq" id="WP_134372862.1">
    <property type="nucleotide sequence ID" value="NZ_SOGO01000017.1"/>
</dbReference>